<dbReference type="VEuPathDB" id="TriTrypDB:TvY486_0700170"/>
<dbReference type="OMA" id="YSKNTHA"/>
<gene>
    <name evidence="2" type="ORF">TVY486_0700170</name>
</gene>
<dbReference type="AlphaFoldDB" id="G0TXI3"/>
<organism evidence="2">
    <name type="scientific">Trypanosoma vivax (strain Y486)</name>
    <dbReference type="NCBI Taxonomy" id="1055687"/>
    <lineage>
        <taxon>Eukaryota</taxon>
        <taxon>Discoba</taxon>
        <taxon>Euglenozoa</taxon>
        <taxon>Kinetoplastea</taxon>
        <taxon>Metakinetoplastina</taxon>
        <taxon>Trypanosomatida</taxon>
        <taxon>Trypanosomatidae</taxon>
        <taxon>Trypanosoma</taxon>
        <taxon>Duttonella</taxon>
    </lineage>
</organism>
<reference evidence="2" key="1">
    <citation type="journal article" date="2012" name="Proc. Natl. Acad. Sci. U.S.A.">
        <title>Antigenic diversity is generated by distinct evolutionary mechanisms in African trypanosome species.</title>
        <authorList>
            <person name="Jackson A.P."/>
            <person name="Berry A."/>
            <person name="Aslett M."/>
            <person name="Allison H.C."/>
            <person name="Burton P."/>
            <person name="Vavrova-Anderson J."/>
            <person name="Brown R."/>
            <person name="Browne H."/>
            <person name="Corton N."/>
            <person name="Hauser H."/>
            <person name="Gamble J."/>
            <person name="Gilderthorp R."/>
            <person name="Marcello L."/>
            <person name="McQuillan J."/>
            <person name="Otto T.D."/>
            <person name="Quail M.A."/>
            <person name="Sanders M.J."/>
            <person name="van Tonder A."/>
            <person name="Ginger M.L."/>
            <person name="Field M.C."/>
            <person name="Barry J.D."/>
            <person name="Hertz-Fowler C."/>
            <person name="Berriman M."/>
        </authorList>
    </citation>
    <scope>NUCLEOTIDE SEQUENCE</scope>
    <source>
        <strain evidence="2">Y486</strain>
    </source>
</reference>
<feature type="signal peptide" evidence="1">
    <location>
        <begin position="1"/>
        <end position="34"/>
    </location>
</feature>
<protein>
    <submittedName>
        <fullName evidence="2">Uncharacterized protein</fullName>
    </submittedName>
</protein>
<feature type="chain" id="PRO_5003409845" evidence="1">
    <location>
        <begin position="35"/>
        <end position="286"/>
    </location>
</feature>
<keyword evidence="1" id="KW-0732">Signal</keyword>
<evidence type="ECO:0000256" key="1">
    <source>
        <dbReference type="SAM" id="SignalP"/>
    </source>
</evidence>
<evidence type="ECO:0000313" key="2">
    <source>
        <dbReference type="EMBL" id="CCC48673.1"/>
    </source>
</evidence>
<name>G0TXI3_TRYVY</name>
<sequence>MMTRNPLEWSGMLRVGVTLLLLQLVFIPVQSAMAEESKALLLNGDDLVANSNTHVFVTVLRRKPSEFNSDKFIHSVLKILFTLPSDVFNRTSQLELLEFCPWANLTVNNSSHCNSADKSYAKPNATLVRFGVAVSDAEQVQHLNFMDPEMVVPPTIQLGDPGLFSLEKNWIQYTDLMSPKVVLDKLGTVAIIVLPLIPVCCFFSEWRREQVRNEKRSKAVRRIMGLETSSDQQQPDVLSKEYDEYSTTGQFYSKNTHAAWQFGADGDGAYREMDQKTEDPAFSPRQ</sequence>
<accession>G0TXI3</accession>
<dbReference type="EMBL" id="HE573023">
    <property type="protein sequence ID" value="CCC48673.1"/>
    <property type="molecule type" value="Genomic_DNA"/>
</dbReference>
<proteinExistence type="predicted"/>